<dbReference type="PANTHER" id="PTHR45918:SF1">
    <property type="entry name" value="ALPHA-1,3_1,6-MANNOSYLTRANSFERASE ALG2"/>
    <property type="match status" value="1"/>
</dbReference>
<dbReference type="OrthoDB" id="448893at2759"/>
<evidence type="ECO:0000259" key="4">
    <source>
        <dbReference type="Pfam" id="PF00534"/>
    </source>
</evidence>
<feature type="domain" description="Glycosyl transferase family 1" evidence="4">
    <location>
        <begin position="169"/>
        <end position="337"/>
    </location>
</feature>
<dbReference type="InterPro" id="IPR027054">
    <property type="entry name" value="ALG2"/>
</dbReference>
<sequence length="366" mass="40929">MCCAVLAAVVPLDLDTIIIDLVAVPLLVLWWRRLVHSLLRWFVLWRPREKKQQQSRARPRLAFYCHFPDRLLAPGASFESVPTGVGMATRTETSWHRCLRTAYRALVDALEAVSIAHADVVLVNSQFTARVVERVFPRATRYRRPAVLYPPVPASTETPMEAESMKSLPKRPFVLCISRFERKKNLELAIQALSLLRSEAQVRKARLMLVVAGGYDERLAENVTYFAYLQSIVQEHGLNDDVVFALNVSDAVRDALLRRCLVLAYTPSHEHFGIVPLEAMRSGKPVVACKSGGPCETVVDGVTGLLCPEPVTPASFSNALRTLVLDEEKRRRFGQNAVDRAQKCFSRSAFGDRLIQLLGLGLSVPL</sequence>
<dbReference type="Pfam" id="PF00534">
    <property type="entry name" value="Glycos_transf_1"/>
    <property type="match status" value="1"/>
</dbReference>
<dbReference type="SUPFAM" id="SSF53756">
    <property type="entry name" value="UDP-Glycosyltransferase/glycogen phosphorylase"/>
    <property type="match status" value="1"/>
</dbReference>
<reference evidence="5 6" key="1">
    <citation type="journal article" date="2020" name="J. Phycol.">
        <title>Comparative genome analysis reveals Cyanidiococcus gen. nov., a new extremophilic red algal genus sister to Cyanidioschyzon (Cyanidioschyzonaceae, Rhodophyta).</title>
        <authorList>
            <person name="Liu S.-L."/>
            <person name="Chiang Y.-R."/>
            <person name="Yoon H.S."/>
            <person name="Fu H.-Y."/>
        </authorList>
    </citation>
    <scope>NUCLEOTIDE SEQUENCE [LARGE SCALE GENOMIC DNA]</scope>
    <source>
        <strain evidence="5 6">THAL066</strain>
    </source>
</reference>
<dbReference type="Proteomes" id="UP000530660">
    <property type="component" value="Unassembled WGS sequence"/>
</dbReference>
<keyword evidence="6" id="KW-1185">Reference proteome</keyword>
<evidence type="ECO:0000313" key="6">
    <source>
        <dbReference type="Proteomes" id="UP000530660"/>
    </source>
</evidence>
<evidence type="ECO:0000256" key="1">
    <source>
        <dbReference type="ARBA" id="ARBA00022676"/>
    </source>
</evidence>
<comment type="catalytic activity">
    <reaction evidence="3">
        <text>an alpha-D-Man-(1-&gt;3)-beta-D-Man-(1-&gt;4)-beta-D-GlcNAc-(1-&gt;4)-alpha-D-GlcNAc-diphospho-di-trans,poly-cis-dolichol + GDP-alpha-D-mannose = an alpha-D-Man-(1-&gt;3)-[alpha-D-Man-(1-&gt;6)]-beta-D-Man-(1-&gt;4)-beta-D-GlcNAc-(1-&gt;4)-alpha-D-GlcNAc-diphospho-di-trans,poly-cis-dolichol + GDP + H(+)</text>
        <dbReference type="Rhea" id="RHEA:29519"/>
        <dbReference type="Rhea" id="RHEA-COMP:19513"/>
        <dbReference type="Rhea" id="RHEA-COMP:19515"/>
        <dbReference type="ChEBI" id="CHEBI:15378"/>
        <dbReference type="ChEBI" id="CHEBI:57527"/>
        <dbReference type="ChEBI" id="CHEBI:58189"/>
        <dbReference type="ChEBI" id="CHEBI:132510"/>
        <dbReference type="ChEBI" id="CHEBI:132511"/>
        <dbReference type="EC" id="2.4.1.257"/>
    </reaction>
    <physiologicalReaction direction="left-to-right" evidence="3">
        <dbReference type="Rhea" id="RHEA:29520"/>
    </physiologicalReaction>
</comment>
<proteinExistence type="inferred from homology"/>
<dbReference type="GO" id="GO:0102704">
    <property type="term" value="F:GDP-Man:Man(2)GlcNAc(2)-PP-Dol alpha-1,6-mannosyltransferase activity"/>
    <property type="evidence" value="ECO:0007669"/>
    <property type="project" value="UniProtKB-UniRule"/>
</dbReference>
<dbReference type="UniPathway" id="UPA00378"/>
<comment type="similarity">
    <text evidence="3">Belongs to the glycosyltransferase group 1 family.</text>
</comment>
<gene>
    <name evidence="5" type="ORF">F1559_001534</name>
</gene>
<dbReference type="Gene3D" id="3.40.50.2000">
    <property type="entry name" value="Glycogen Phosphorylase B"/>
    <property type="match status" value="1"/>
</dbReference>
<comment type="pathway">
    <text evidence="3">Protein modification; protein glycosylation.</text>
</comment>
<keyword evidence="2 3" id="KW-0808">Transferase</keyword>
<comment type="function">
    <text evidence="3">Mannosylates Man(2)GlcNAc(2)-dolichol diphosphate and Man(1)GlcNAc(2)-dolichol diphosphate to form Man(3)GlcNAc(2)-dolichol diphosphate.</text>
</comment>
<dbReference type="PANTHER" id="PTHR45918">
    <property type="entry name" value="ALPHA-1,3/1,6-MANNOSYLTRANSFERASE ALG2"/>
    <property type="match status" value="1"/>
</dbReference>
<protein>
    <recommendedName>
        <fullName evidence="3">Alpha-1,3/1,6-mannosyltransferase ALG2</fullName>
        <ecNumber evidence="3">2.4.1.132</ecNumber>
        <ecNumber evidence="3">2.4.1.257</ecNumber>
    </recommendedName>
    <alternativeName>
        <fullName evidence="3">GDP-Man:Man(1)GlcNAc(2)-PP-Dol alpha-1,3-mannosyltransferase</fullName>
    </alternativeName>
</protein>
<dbReference type="AlphaFoldDB" id="A0A7J7IPV2"/>
<dbReference type="GO" id="GO:0005789">
    <property type="term" value="C:endoplasmic reticulum membrane"/>
    <property type="evidence" value="ECO:0007669"/>
    <property type="project" value="UniProtKB-SubCell"/>
</dbReference>
<dbReference type="EC" id="2.4.1.257" evidence="3"/>
<keyword evidence="1 3" id="KW-0328">Glycosyltransferase</keyword>
<evidence type="ECO:0000313" key="5">
    <source>
        <dbReference type="EMBL" id="KAF6005153.1"/>
    </source>
</evidence>
<dbReference type="InterPro" id="IPR001296">
    <property type="entry name" value="Glyco_trans_1"/>
</dbReference>
<comment type="catalytic activity">
    <reaction evidence="3">
        <text>a beta-D-Man-(1-&gt;4)-beta-D-GlcNAc-(1-&gt;4)-alpha-D-GlcNAc-diphospho-di-trans,poly-cis-dolichol + GDP-alpha-D-mannose = an alpha-D-Man-(1-&gt;3)-beta-D-Man-(1-&gt;4)-beta-D-GlcNAc-(1-&gt;4)-alpha-D-GlcNAc-diphospho-di-trans,poly-cis-dolichol + GDP + H(+)</text>
        <dbReference type="Rhea" id="RHEA:29515"/>
        <dbReference type="Rhea" id="RHEA-COMP:19511"/>
        <dbReference type="Rhea" id="RHEA-COMP:19513"/>
        <dbReference type="ChEBI" id="CHEBI:15378"/>
        <dbReference type="ChEBI" id="CHEBI:57527"/>
        <dbReference type="ChEBI" id="CHEBI:58189"/>
        <dbReference type="ChEBI" id="CHEBI:58472"/>
        <dbReference type="ChEBI" id="CHEBI:132510"/>
        <dbReference type="EC" id="2.4.1.132"/>
    </reaction>
    <physiologicalReaction direction="left-to-right" evidence="3">
        <dbReference type="Rhea" id="RHEA:29516"/>
    </physiologicalReaction>
</comment>
<organism evidence="5 6">
    <name type="scientific">Cyanidiococcus yangmingshanensis</name>
    <dbReference type="NCBI Taxonomy" id="2690220"/>
    <lineage>
        <taxon>Eukaryota</taxon>
        <taxon>Rhodophyta</taxon>
        <taxon>Bangiophyceae</taxon>
        <taxon>Cyanidiales</taxon>
        <taxon>Cyanidiaceae</taxon>
        <taxon>Cyanidiococcus</taxon>
    </lineage>
</organism>
<evidence type="ECO:0000256" key="2">
    <source>
        <dbReference type="ARBA" id="ARBA00022679"/>
    </source>
</evidence>
<evidence type="ECO:0000256" key="3">
    <source>
        <dbReference type="RuleBase" id="RU367136"/>
    </source>
</evidence>
<dbReference type="EC" id="2.4.1.132" evidence="3"/>
<accession>A0A7J7IPV2</accession>
<comment type="caution">
    <text evidence="5">The sequence shown here is derived from an EMBL/GenBank/DDBJ whole genome shotgun (WGS) entry which is preliminary data.</text>
</comment>
<dbReference type="GO" id="GO:0004378">
    <property type="term" value="F:GDP-Man:Man(1)GlcNAc(2)-PP-Dol alpha-1,3-mannosyltransferase activity"/>
    <property type="evidence" value="ECO:0007669"/>
    <property type="project" value="UniProtKB-UniRule"/>
</dbReference>
<dbReference type="EMBL" id="VWRR01000001">
    <property type="protein sequence ID" value="KAF6005153.1"/>
    <property type="molecule type" value="Genomic_DNA"/>
</dbReference>
<name>A0A7J7IPV2_9RHOD</name>
<comment type="subcellular location">
    <subcellularLocation>
        <location evidence="3">Endoplasmic reticulum membrane</location>
        <topology evidence="3">Single-pass membrane protein</topology>
    </subcellularLocation>
</comment>